<evidence type="ECO:0000313" key="2">
    <source>
        <dbReference type="EMBL" id="TVZ01952.1"/>
    </source>
</evidence>
<feature type="transmembrane region" description="Helical" evidence="1">
    <location>
        <begin position="21"/>
        <end position="42"/>
    </location>
</feature>
<proteinExistence type="predicted"/>
<dbReference type="GO" id="GO:0005886">
    <property type="term" value="C:plasma membrane"/>
    <property type="evidence" value="ECO:0007669"/>
    <property type="project" value="TreeGrafter"/>
</dbReference>
<sequence length="193" mass="21687">MSTMDERTDIGSRTRAGLWRLTGPWWMFLLTGIAWLIIGWIALRFTPASIATVGALLGVLFLFSMFNEFLLASMRSSWRWLHALMGVIFAFGAAWSFAQPFDAFWTLASILGLLLIFRGTLDIISSVGARDANSTWWLGLVAGILEILLGFWASQQYYAIQGALLLVWIGLFALFRGISEFVTAFELRRAQHP</sequence>
<protein>
    <recommendedName>
        <fullName evidence="4">HdeD family acid-resistance protein</fullName>
    </recommendedName>
</protein>
<organism evidence="2 3">
    <name type="scientific">Trebonia kvetii</name>
    <dbReference type="NCBI Taxonomy" id="2480626"/>
    <lineage>
        <taxon>Bacteria</taxon>
        <taxon>Bacillati</taxon>
        <taxon>Actinomycetota</taxon>
        <taxon>Actinomycetes</taxon>
        <taxon>Streptosporangiales</taxon>
        <taxon>Treboniaceae</taxon>
        <taxon>Trebonia</taxon>
    </lineage>
</organism>
<feature type="transmembrane region" description="Helical" evidence="1">
    <location>
        <begin position="48"/>
        <end position="66"/>
    </location>
</feature>
<keyword evidence="1" id="KW-0472">Membrane</keyword>
<feature type="transmembrane region" description="Helical" evidence="1">
    <location>
        <begin position="136"/>
        <end position="153"/>
    </location>
</feature>
<evidence type="ECO:0000313" key="3">
    <source>
        <dbReference type="Proteomes" id="UP000460272"/>
    </source>
</evidence>
<keyword evidence="3" id="KW-1185">Reference proteome</keyword>
<evidence type="ECO:0000256" key="1">
    <source>
        <dbReference type="SAM" id="Phobius"/>
    </source>
</evidence>
<feature type="transmembrane region" description="Helical" evidence="1">
    <location>
        <begin position="159"/>
        <end position="179"/>
    </location>
</feature>
<name>A0A6P2BSC1_9ACTN</name>
<comment type="caution">
    <text evidence="2">The sequence shown here is derived from an EMBL/GenBank/DDBJ whole genome shotgun (WGS) entry which is preliminary data.</text>
</comment>
<feature type="transmembrane region" description="Helical" evidence="1">
    <location>
        <begin position="104"/>
        <end position="124"/>
    </location>
</feature>
<dbReference type="OrthoDB" id="3286565at2"/>
<dbReference type="InterPro" id="IPR005325">
    <property type="entry name" value="DUF308_memb"/>
</dbReference>
<dbReference type="RefSeq" id="WP_145858922.1">
    <property type="nucleotide sequence ID" value="NZ_RPFW01000006.1"/>
</dbReference>
<keyword evidence="1" id="KW-0812">Transmembrane</keyword>
<gene>
    <name evidence="2" type="ORF">EAS64_31460</name>
</gene>
<accession>A0A6P2BSC1</accession>
<dbReference type="Proteomes" id="UP000460272">
    <property type="component" value="Unassembled WGS sequence"/>
</dbReference>
<dbReference type="InterPro" id="IPR052712">
    <property type="entry name" value="Acid_resist_chaperone_HdeD"/>
</dbReference>
<dbReference type="PANTHER" id="PTHR34989">
    <property type="entry name" value="PROTEIN HDED"/>
    <property type="match status" value="1"/>
</dbReference>
<dbReference type="EMBL" id="RPFW01000006">
    <property type="protein sequence ID" value="TVZ01952.1"/>
    <property type="molecule type" value="Genomic_DNA"/>
</dbReference>
<evidence type="ECO:0008006" key="4">
    <source>
        <dbReference type="Google" id="ProtNLM"/>
    </source>
</evidence>
<dbReference type="Pfam" id="PF03729">
    <property type="entry name" value="DUF308"/>
    <property type="match status" value="1"/>
</dbReference>
<feature type="transmembrane region" description="Helical" evidence="1">
    <location>
        <begin position="78"/>
        <end position="98"/>
    </location>
</feature>
<dbReference type="AlphaFoldDB" id="A0A6P2BSC1"/>
<keyword evidence="1" id="KW-1133">Transmembrane helix</keyword>
<dbReference type="PANTHER" id="PTHR34989:SF1">
    <property type="entry name" value="PROTEIN HDED"/>
    <property type="match status" value="1"/>
</dbReference>
<reference evidence="2 3" key="1">
    <citation type="submission" date="2018-11" db="EMBL/GenBank/DDBJ databases">
        <title>Trebonia kvetii gen.nov., sp.nov., a novel acidophilic actinobacterium, and proposal of the new actinobacterial family Treboniaceae fam. nov.</title>
        <authorList>
            <person name="Rapoport D."/>
            <person name="Sagova-Mareckova M."/>
            <person name="Sedlacek I."/>
            <person name="Provaznik J."/>
            <person name="Kralova S."/>
            <person name="Pavlinic D."/>
            <person name="Benes V."/>
            <person name="Kopecky J."/>
        </authorList>
    </citation>
    <scope>NUCLEOTIDE SEQUENCE [LARGE SCALE GENOMIC DNA]</scope>
    <source>
        <strain evidence="2 3">15Tr583</strain>
    </source>
</reference>